<dbReference type="SMART" id="SM00440">
    <property type="entry name" value="ZnF_C2C2"/>
    <property type="match status" value="1"/>
</dbReference>
<dbReference type="EMBL" id="ADBJ01000026">
    <property type="protein sequence ID" value="EFA81092.1"/>
    <property type="molecule type" value="Genomic_DNA"/>
</dbReference>
<evidence type="ECO:0000256" key="4">
    <source>
        <dbReference type="ARBA" id="ARBA00023242"/>
    </source>
</evidence>
<dbReference type="GO" id="GO:0006351">
    <property type="term" value="P:DNA-templated transcription"/>
    <property type="evidence" value="ECO:0007669"/>
    <property type="project" value="InterPro"/>
</dbReference>
<evidence type="ECO:0000313" key="7">
    <source>
        <dbReference type="EMBL" id="EFA81092.1"/>
    </source>
</evidence>
<proteinExistence type="predicted"/>
<evidence type="ECO:0000313" key="8">
    <source>
        <dbReference type="Proteomes" id="UP000001396"/>
    </source>
</evidence>
<dbReference type="PANTHER" id="PTHR11477">
    <property type="entry name" value="TRANSCRIPTION FACTOR S-II ZINC FINGER DOMAIN-CONTAINING PROTEIN"/>
    <property type="match status" value="1"/>
</dbReference>
<dbReference type="AlphaFoldDB" id="D3BBQ9"/>
<dbReference type="SUPFAM" id="SSF57783">
    <property type="entry name" value="Zinc beta-ribbon"/>
    <property type="match status" value="1"/>
</dbReference>
<dbReference type="GO" id="GO:0003676">
    <property type="term" value="F:nucleic acid binding"/>
    <property type="evidence" value="ECO:0007669"/>
    <property type="project" value="InterPro"/>
</dbReference>
<evidence type="ECO:0000256" key="1">
    <source>
        <dbReference type="ARBA" id="ARBA00022723"/>
    </source>
</evidence>
<comment type="caution">
    <text evidence="7">The sequence shown here is derived from an EMBL/GenBank/DDBJ whole genome shotgun (WGS) entry which is preliminary data.</text>
</comment>
<keyword evidence="4" id="KW-0539">Nucleus</keyword>
<feature type="domain" description="TFIIS-type" evidence="6">
    <location>
        <begin position="17"/>
        <end position="57"/>
    </location>
</feature>
<keyword evidence="1" id="KW-0479">Metal-binding</keyword>
<dbReference type="InParanoid" id="D3BBQ9"/>
<organism evidence="7 8">
    <name type="scientific">Heterostelium pallidum (strain ATCC 26659 / Pp 5 / PN500)</name>
    <name type="common">Cellular slime mold</name>
    <name type="synonym">Polysphondylium pallidum</name>
    <dbReference type="NCBI Taxonomy" id="670386"/>
    <lineage>
        <taxon>Eukaryota</taxon>
        <taxon>Amoebozoa</taxon>
        <taxon>Evosea</taxon>
        <taxon>Eumycetozoa</taxon>
        <taxon>Dictyostelia</taxon>
        <taxon>Acytosteliales</taxon>
        <taxon>Acytosteliaceae</taxon>
        <taxon>Heterostelium</taxon>
    </lineage>
</organism>
<keyword evidence="3" id="KW-0862">Zinc</keyword>
<dbReference type="PANTHER" id="PTHR11477:SF0">
    <property type="entry name" value="IP08861P-RELATED"/>
    <property type="match status" value="1"/>
</dbReference>
<evidence type="ECO:0000256" key="3">
    <source>
        <dbReference type="ARBA" id="ARBA00022833"/>
    </source>
</evidence>
<evidence type="ECO:0000259" key="6">
    <source>
        <dbReference type="PROSITE" id="PS51133"/>
    </source>
</evidence>
<sequence length="79" mass="9114">MTEQDTKNNDDGDHSSDLFTCPKCGKRKCTYFQLQTRSADDPLTTFVTCVTCNNRWIYRFNLTPCCFSNICNNSIDKNN</sequence>
<dbReference type="GO" id="GO:0005634">
    <property type="term" value="C:nucleus"/>
    <property type="evidence" value="ECO:0007669"/>
    <property type="project" value="TreeGrafter"/>
</dbReference>
<dbReference type="Pfam" id="PF01096">
    <property type="entry name" value="Zn_ribbon_TFIIS"/>
    <property type="match status" value="1"/>
</dbReference>
<keyword evidence="2 5" id="KW-0863">Zinc-finger</keyword>
<reference evidence="7 8" key="1">
    <citation type="journal article" date="2011" name="Genome Res.">
        <title>Phylogeny-wide analysis of social amoeba genomes highlights ancient origins for complex intercellular communication.</title>
        <authorList>
            <person name="Heidel A.J."/>
            <person name="Lawal H.M."/>
            <person name="Felder M."/>
            <person name="Schilde C."/>
            <person name="Helps N.R."/>
            <person name="Tunggal B."/>
            <person name="Rivero F."/>
            <person name="John U."/>
            <person name="Schleicher M."/>
            <person name="Eichinger L."/>
            <person name="Platzer M."/>
            <person name="Noegel A.A."/>
            <person name="Schaap P."/>
            <person name="Gloeckner G."/>
        </authorList>
    </citation>
    <scope>NUCLEOTIDE SEQUENCE [LARGE SCALE GENOMIC DNA]</scope>
    <source>
        <strain evidence="8">ATCC 26659 / Pp 5 / PN500</strain>
    </source>
</reference>
<dbReference type="GO" id="GO:0008270">
    <property type="term" value="F:zinc ion binding"/>
    <property type="evidence" value="ECO:0007669"/>
    <property type="project" value="UniProtKB-KW"/>
</dbReference>
<dbReference type="RefSeq" id="XP_020433210.1">
    <property type="nucleotide sequence ID" value="XM_020576798.1"/>
</dbReference>
<dbReference type="Gene3D" id="2.20.25.10">
    <property type="match status" value="1"/>
</dbReference>
<dbReference type="InterPro" id="IPR001222">
    <property type="entry name" value="Znf_TFIIS"/>
</dbReference>
<dbReference type="STRING" id="670386.D3BBQ9"/>
<dbReference type="CDD" id="cd13749">
    <property type="entry name" value="Zn-ribbon_TFIIS"/>
    <property type="match status" value="1"/>
</dbReference>
<evidence type="ECO:0000256" key="5">
    <source>
        <dbReference type="PROSITE-ProRule" id="PRU00472"/>
    </source>
</evidence>
<name>D3BBQ9_HETP5</name>
<dbReference type="GeneID" id="31361412"/>
<keyword evidence="8" id="KW-1185">Reference proteome</keyword>
<dbReference type="PROSITE" id="PS51133">
    <property type="entry name" value="ZF_TFIIS_2"/>
    <property type="match status" value="1"/>
</dbReference>
<dbReference type="PROSITE" id="PS00466">
    <property type="entry name" value="ZF_TFIIS_1"/>
    <property type="match status" value="1"/>
</dbReference>
<accession>D3BBQ9</accession>
<protein>
    <recommendedName>
        <fullName evidence="6">TFIIS-type domain-containing protein</fullName>
    </recommendedName>
</protein>
<gene>
    <name evidence="7" type="ORF">PPL_05928</name>
</gene>
<dbReference type="Proteomes" id="UP000001396">
    <property type="component" value="Unassembled WGS sequence"/>
</dbReference>
<evidence type="ECO:0000256" key="2">
    <source>
        <dbReference type="ARBA" id="ARBA00022771"/>
    </source>
</evidence>